<dbReference type="InterPro" id="IPR002347">
    <property type="entry name" value="SDR_fam"/>
</dbReference>
<evidence type="ECO:0000256" key="2">
    <source>
        <dbReference type="ARBA" id="ARBA00023002"/>
    </source>
</evidence>
<dbReference type="PANTHER" id="PTHR48107">
    <property type="entry name" value="NADPH-DEPENDENT ALDEHYDE REDUCTASE-LIKE PROTEIN, CHLOROPLASTIC-RELATED"/>
    <property type="match status" value="1"/>
</dbReference>
<dbReference type="Pfam" id="PF13561">
    <property type="entry name" value="adh_short_C2"/>
    <property type="match status" value="1"/>
</dbReference>
<gene>
    <name evidence="3" type="ORF">C6569_01320</name>
</gene>
<name>A0A2S0N6N6_9HYPH</name>
<dbReference type="PRINTS" id="PR00081">
    <property type="entry name" value="GDHRDH"/>
</dbReference>
<dbReference type="Proteomes" id="UP000237889">
    <property type="component" value="Chromosome"/>
</dbReference>
<evidence type="ECO:0000256" key="1">
    <source>
        <dbReference type="ARBA" id="ARBA00006484"/>
    </source>
</evidence>
<dbReference type="InterPro" id="IPR020904">
    <property type="entry name" value="Sc_DH/Rdtase_CS"/>
</dbReference>
<organism evidence="3 4">
    <name type="scientific">Phreatobacter cathodiphilus</name>
    <dbReference type="NCBI Taxonomy" id="1868589"/>
    <lineage>
        <taxon>Bacteria</taxon>
        <taxon>Pseudomonadati</taxon>
        <taxon>Pseudomonadota</taxon>
        <taxon>Alphaproteobacteria</taxon>
        <taxon>Hyphomicrobiales</taxon>
        <taxon>Phreatobacteraceae</taxon>
        <taxon>Phreatobacter</taxon>
    </lineage>
</organism>
<dbReference type="GO" id="GO:0016614">
    <property type="term" value="F:oxidoreductase activity, acting on CH-OH group of donors"/>
    <property type="evidence" value="ECO:0007669"/>
    <property type="project" value="UniProtKB-ARBA"/>
</dbReference>
<reference evidence="3 4" key="1">
    <citation type="submission" date="2018-03" db="EMBL/GenBank/DDBJ databases">
        <title>Genome sequencing of Phreatobacter sp.</title>
        <authorList>
            <person name="Kim S.-J."/>
            <person name="Heo J."/>
            <person name="Kwon S.-W."/>
        </authorList>
    </citation>
    <scope>NUCLEOTIDE SEQUENCE [LARGE SCALE GENOMIC DNA]</scope>
    <source>
        <strain evidence="3 4">S-12</strain>
    </source>
</reference>
<dbReference type="FunFam" id="3.40.50.720:FF:000084">
    <property type="entry name" value="Short-chain dehydrogenase reductase"/>
    <property type="match status" value="1"/>
</dbReference>
<dbReference type="OrthoDB" id="9803333at2"/>
<dbReference type="PANTHER" id="PTHR48107:SF7">
    <property type="entry name" value="RE15974P"/>
    <property type="match status" value="1"/>
</dbReference>
<dbReference type="KEGG" id="phr:C6569_01320"/>
<sequence>MSKGVVIVTGSSRGIGRACALLAAERGYDVVVNYTANAAAAEEVVAAINALGAQAVSVKGDIAEEADILDIFAAADRLGPLVGLIANAGVVSLSGRVETYTADRLHRIMNINVVGTILCAREAVKRMSTKHGGKGGAIVAISSVASVLGSPNEYVDYAASKGAVDSFVIGLAKEVATEGIRVNAVRPGMITTDIHEASGDPGRVERIRPTIPMQRIGDPEEIARAALWLLSEEASYCTGTFITASGGR</sequence>
<protein>
    <submittedName>
        <fullName evidence="3">NAD(P)-dependent oxidoreductase</fullName>
    </submittedName>
</protein>
<dbReference type="PROSITE" id="PS00061">
    <property type="entry name" value="ADH_SHORT"/>
    <property type="match status" value="1"/>
</dbReference>
<accession>A0A2S0N6N6</accession>
<dbReference type="AlphaFoldDB" id="A0A2S0N6N6"/>
<keyword evidence="4" id="KW-1185">Reference proteome</keyword>
<evidence type="ECO:0000313" key="3">
    <source>
        <dbReference type="EMBL" id="AVO43819.1"/>
    </source>
</evidence>
<comment type="similarity">
    <text evidence="1">Belongs to the short-chain dehydrogenases/reductases (SDR) family.</text>
</comment>
<dbReference type="CDD" id="cd05233">
    <property type="entry name" value="SDR_c"/>
    <property type="match status" value="1"/>
</dbReference>
<evidence type="ECO:0000313" key="4">
    <source>
        <dbReference type="Proteomes" id="UP000237889"/>
    </source>
</evidence>
<proteinExistence type="inferred from homology"/>
<dbReference type="RefSeq" id="WP_106747149.1">
    <property type="nucleotide sequence ID" value="NZ_CP027668.1"/>
</dbReference>
<dbReference type="PRINTS" id="PR00080">
    <property type="entry name" value="SDRFAMILY"/>
</dbReference>
<dbReference type="EMBL" id="CP027668">
    <property type="protein sequence ID" value="AVO43819.1"/>
    <property type="molecule type" value="Genomic_DNA"/>
</dbReference>
<dbReference type="SUPFAM" id="SSF51735">
    <property type="entry name" value="NAD(P)-binding Rossmann-fold domains"/>
    <property type="match status" value="1"/>
</dbReference>
<dbReference type="InterPro" id="IPR036291">
    <property type="entry name" value="NAD(P)-bd_dom_sf"/>
</dbReference>
<dbReference type="Gene3D" id="3.40.50.720">
    <property type="entry name" value="NAD(P)-binding Rossmann-like Domain"/>
    <property type="match status" value="1"/>
</dbReference>
<keyword evidence="2" id="KW-0560">Oxidoreductase</keyword>